<comment type="function">
    <text evidence="1 12">Converts 2,5-diamino-6-(ribosylamino)-4(3h)-pyrimidinone 5'-phosphate into 5-amino-6-(ribosylamino)-2,4(1h,3h)-pyrimidinedione 5'-phosphate.</text>
</comment>
<dbReference type="GO" id="GO:0050661">
    <property type="term" value="F:NADP binding"/>
    <property type="evidence" value="ECO:0007669"/>
    <property type="project" value="InterPro"/>
</dbReference>
<feature type="active site" description="Proton donor" evidence="13">
    <location>
        <position position="46"/>
    </location>
</feature>
<dbReference type="InterPro" id="IPR011549">
    <property type="entry name" value="RibD_C"/>
</dbReference>
<feature type="binding site" evidence="14">
    <location>
        <position position="198"/>
    </location>
    <ligand>
        <name>substrate</name>
    </ligand>
</feature>
<dbReference type="Pfam" id="PF01872">
    <property type="entry name" value="RibD_C"/>
    <property type="match status" value="1"/>
</dbReference>
<feature type="binding site" evidence="14">
    <location>
        <position position="201"/>
    </location>
    <ligand>
        <name>substrate</name>
    </ligand>
</feature>
<evidence type="ECO:0000256" key="4">
    <source>
        <dbReference type="ARBA" id="ARBA00005259"/>
    </source>
</evidence>
<evidence type="ECO:0000256" key="5">
    <source>
        <dbReference type="ARBA" id="ARBA00007417"/>
    </source>
</evidence>
<dbReference type="InterPro" id="IPR050765">
    <property type="entry name" value="Riboflavin_Biosynth_HTPR"/>
</dbReference>
<dbReference type="OrthoDB" id="9800865at2"/>
<feature type="binding site" evidence="14">
    <location>
        <position position="178"/>
    </location>
    <ligand>
        <name>substrate</name>
    </ligand>
</feature>
<evidence type="ECO:0000256" key="12">
    <source>
        <dbReference type="PIRNR" id="PIRNR006769"/>
    </source>
</evidence>
<dbReference type="InterPro" id="IPR002734">
    <property type="entry name" value="RibDG_C"/>
</dbReference>
<comment type="similarity">
    <text evidence="4 12">In the N-terminal section; belongs to the cytidine and deoxycytidylate deaminase family.</text>
</comment>
<feature type="binding site" evidence="14">
    <location>
        <position position="216"/>
    </location>
    <ligand>
        <name>NADP(+)</name>
        <dbReference type="ChEBI" id="CHEBI:58349"/>
    </ligand>
</feature>
<dbReference type="NCBIfam" id="TIGR00227">
    <property type="entry name" value="ribD_Cterm"/>
    <property type="match status" value="1"/>
</dbReference>
<comment type="pathway">
    <text evidence="3 12">Cofactor biosynthesis; riboflavin biosynthesis; 5-amino-6-(D-ribitylamino)uracil from GTP: step 3/4.</text>
</comment>
<proteinExistence type="inferred from homology"/>
<keyword evidence="10 12" id="KW-0560">Oxidoreductase</keyword>
<dbReference type="InterPro" id="IPR016192">
    <property type="entry name" value="APOBEC/CMP_deaminase_Zn-bd"/>
</dbReference>
<keyword evidence="11" id="KW-0511">Multifunctional enzyme</keyword>
<protein>
    <recommendedName>
        <fullName evidence="12">Riboflavin biosynthesis protein RibD</fullName>
    </recommendedName>
    <domain>
        <recommendedName>
            <fullName evidence="12">Diaminohydroxyphosphoribosylaminopyrimidine deaminase</fullName>
            <shortName evidence="12">DRAP deaminase</shortName>
            <ecNumber evidence="12">3.5.4.26</ecNumber>
        </recommendedName>
        <alternativeName>
            <fullName evidence="12">Riboflavin-specific deaminase</fullName>
        </alternativeName>
    </domain>
    <domain>
        <recommendedName>
            <fullName evidence="12">5-amino-6-(5-phosphoribosylamino)uracil reductase</fullName>
            <ecNumber evidence="12">1.1.1.193</ecNumber>
        </recommendedName>
        <alternativeName>
            <fullName evidence="12">HTP reductase</fullName>
        </alternativeName>
    </domain>
</protein>
<feature type="binding site" evidence="14">
    <location>
        <position position="283"/>
    </location>
    <ligand>
        <name>substrate</name>
    </ligand>
</feature>
<keyword evidence="9 12" id="KW-0521">NADP</keyword>
<name>A0A363UL56_9GAMM</name>
<feature type="binding site" evidence="14">
    <location>
        <position position="162"/>
    </location>
    <ligand>
        <name>substrate</name>
    </ligand>
</feature>
<dbReference type="InterPro" id="IPR004794">
    <property type="entry name" value="Eubact_RibD"/>
</dbReference>
<dbReference type="AlphaFoldDB" id="A0A363UL56"/>
<feature type="binding site" evidence="14">
    <location>
        <position position="164"/>
    </location>
    <ligand>
        <name>NADP(+)</name>
        <dbReference type="ChEBI" id="CHEBI:58349"/>
    </ligand>
</feature>
<dbReference type="NCBIfam" id="TIGR00326">
    <property type="entry name" value="eubact_ribD"/>
    <property type="match status" value="1"/>
</dbReference>
<evidence type="ECO:0000313" key="18">
    <source>
        <dbReference type="Proteomes" id="UP000251800"/>
    </source>
</evidence>
<dbReference type="InterPro" id="IPR016193">
    <property type="entry name" value="Cytidine_deaminase-like"/>
</dbReference>
<evidence type="ECO:0000256" key="14">
    <source>
        <dbReference type="PIRSR" id="PIRSR006769-2"/>
    </source>
</evidence>
<dbReference type="Pfam" id="PF00383">
    <property type="entry name" value="dCMP_cyt_deam_1"/>
    <property type="match status" value="1"/>
</dbReference>
<feature type="binding site" evidence="14">
    <location>
        <position position="190"/>
    </location>
    <ligand>
        <name>NADP(+)</name>
        <dbReference type="ChEBI" id="CHEBI:58349"/>
    </ligand>
</feature>
<dbReference type="UniPathway" id="UPA00275">
    <property type="reaction ID" value="UER00401"/>
</dbReference>
<evidence type="ECO:0000256" key="2">
    <source>
        <dbReference type="ARBA" id="ARBA00004882"/>
    </source>
</evidence>
<keyword evidence="18" id="KW-1185">Reference proteome</keyword>
<evidence type="ECO:0000256" key="3">
    <source>
        <dbReference type="ARBA" id="ARBA00004910"/>
    </source>
</evidence>
<organism evidence="17 18">
    <name type="scientific">Abyssibacter profundi</name>
    <dbReference type="NCBI Taxonomy" id="2182787"/>
    <lineage>
        <taxon>Bacteria</taxon>
        <taxon>Pseudomonadati</taxon>
        <taxon>Pseudomonadota</taxon>
        <taxon>Gammaproteobacteria</taxon>
        <taxon>Chromatiales</taxon>
        <taxon>Oceanococcaceae</taxon>
        <taxon>Abyssibacter</taxon>
    </lineage>
</organism>
<feature type="binding site" evidence="14">
    <location>
        <position position="148"/>
    </location>
    <ligand>
        <name>NADP(+)</name>
        <dbReference type="ChEBI" id="CHEBI:58349"/>
    </ligand>
</feature>
<evidence type="ECO:0000256" key="13">
    <source>
        <dbReference type="PIRSR" id="PIRSR006769-1"/>
    </source>
</evidence>
<reference evidence="17 18" key="1">
    <citation type="submission" date="2018-05" db="EMBL/GenBank/DDBJ databases">
        <title>Abyssibacter profundi OUC007T gen. nov., sp. nov, a marine bacterium isolated from seawater of the Mariana Trench.</title>
        <authorList>
            <person name="Zhou S."/>
        </authorList>
    </citation>
    <scope>NUCLEOTIDE SEQUENCE [LARGE SCALE GENOMIC DNA]</scope>
    <source>
        <strain evidence="17 18">OUC007</strain>
    </source>
</reference>
<evidence type="ECO:0000313" key="17">
    <source>
        <dbReference type="EMBL" id="PWN56162.1"/>
    </source>
</evidence>
<dbReference type="InterPro" id="IPR024072">
    <property type="entry name" value="DHFR-like_dom_sf"/>
</dbReference>
<keyword evidence="8 12" id="KW-0862">Zinc</keyword>
<comment type="pathway">
    <text evidence="2 12">Cofactor biosynthesis; riboflavin biosynthesis; 5-amino-6-(D-ribitylamino)uracil from GTP: step 2/4.</text>
</comment>
<dbReference type="GO" id="GO:0008270">
    <property type="term" value="F:zinc ion binding"/>
    <property type="evidence" value="ECO:0007669"/>
    <property type="project" value="InterPro"/>
</dbReference>
<dbReference type="EC" id="1.1.1.193" evidence="12"/>
<dbReference type="PROSITE" id="PS00903">
    <property type="entry name" value="CYT_DCMP_DEAMINASES_1"/>
    <property type="match status" value="1"/>
</dbReference>
<dbReference type="GO" id="GO:0008703">
    <property type="term" value="F:5-amino-6-(5-phosphoribosylamino)uracil reductase activity"/>
    <property type="evidence" value="ECO:0007669"/>
    <property type="project" value="UniProtKB-EC"/>
</dbReference>
<evidence type="ECO:0000256" key="15">
    <source>
        <dbReference type="PIRSR" id="PIRSR006769-3"/>
    </source>
</evidence>
<evidence type="ECO:0000256" key="8">
    <source>
        <dbReference type="ARBA" id="ARBA00022833"/>
    </source>
</evidence>
<comment type="catalytic activity">
    <reaction evidence="12">
        <text>2,5-diamino-6-hydroxy-4-(5-phosphoribosylamino)-pyrimidine + H2O + H(+) = 5-amino-6-(5-phospho-D-ribosylamino)uracil + NH4(+)</text>
        <dbReference type="Rhea" id="RHEA:21868"/>
        <dbReference type="ChEBI" id="CHEBI:15377"/>
        <dbReference type="ChEBI" id="CHEBI:15378"/>
        <dbReference type="ChEBI" id="CHEBI:28938"/>
        <dbReference type="ChEBI" id="CHEBI:58453"/>
        <dbReference type="ChEBI" id="CHEBI:58614"/>
        <dbReference type="EC" id="3.5.4.26"/>
    </reaction>
</comment>
<feature type="binding site" evidence="14">
    <location>
        <begin position="285"/>
        <end position="291"/>
    </location>
    <ligand>
        <name>NADP(+)</name>
        <dbReference type="ChEBI" id="CHEBI:58349"/>
    </ligand>
</feature>
<evidence type="ECO:0000256" key="11">
    <source>
        <dbReference type="ARBA" id="ARBA00023268"/>
    </source>
</evidence>
<evidence type="ECO:0000256" key="6">
    <source>
        <dbReference type="ARBA" id="ARBA00022619"/>
    </source>
</evidence>
<keyword evidence="12" id="KW-0378">Hydrolase</keyword>
<dbReference type="SUPFAM" id="SSF53927">
    <property type="entry name" value="Cytidine deaminase-like"/>
    <property type="match status" value="1"/>
</dbReference>
<feature type="binding site" evidence="15">
    <location>
        <position position="69"/>
    </location>
    <ligand>
        <name>Zn(2+)</name>
        <dbReference type="ChEBI" id="CHEBI:29105"/>
        <note>catalytic</note>
    </ligand>
</feature>
<dbReference type="InterPro" id="IPR002125">
    <property type="entry name" value="CMP_dCMP_dom"/>
</dbReference>
<dbReference type="SUPFAM" id="SSF53597">
    <property type="entry name" value="Dihydrofolate reductase-like"/>
    <property type="match status" value="1"/>
</dbReference>
<feature type="binding site" evidence="15">
    <location>
        <position position="44"/>
    </location>
    <ligand>
        <name>Zn(2+)</name>
        <dbReference type="ChEBI" id="CHEBI:29105"/>
        <note>catalytic</note>
    </ligand>
</feature>
<dbReference type="Proteomes" id="UP000251800">
    <property type="component" value="Unassembled WGS sequence"/>
</dbReference>
<dbReference type="Gene3D" id="3.40.430.10">
    <property type="entry name" value="Dihydrofolate Reductase, subunit A"/>
    <property type="match status" value="1"/>
</dbReference>
<dbReference type="GO" id="GO:0008835">
    <property type="term" value="F:diaminohydroxyphosphoribosylaminopyrimidine deaminase activity"/>
    <property type="evidence" value="ECO:0007669"/>
    <property type="project" value="UniProtKB-EC"/>
</dbReference>
<feature type="domain" description="CMP/dCMP-type deaminase" evidence="16">
    <location>
        <begin position="1"/>
        <end position="117"/>
    </location>
</feature>
<dbReference type="Gene3D" id="3.40.140.10">
    <property type="entry name" value="Cytidine Deaminase, domain 2"/>
    <property type="match status" value="1"/>
</dbReference>
<gene>
    <name evidence="17" type="primary">ribD</name>
    <name evidence="17" type="ORF">DEH80_07765</name>
</gene>
<evidence type="ECO:0000256" key="9">
    <source>
        <dbReference type="ARBA" id="ARBA00022857"/>
    </source>
</evidence>
<evidence type="ECO:0000259" key="16">
    <source>
        <dbReference type="PROSITE" id="PS51747"/>
    </source>
</evidence>
<dbReference type="CDD" id="cd01284">
    <property type="entry name" value="Riboflavin_deaminase-reductase"/>
    <property type="match status" value="1"/>
</dbReference>
<evidence type="ECO:0000256" key="1">
    <source>
        <dbReference type="ARBA" id="ARBA00002151"/>
    </source>
</evidence>
<dbReference type="PROSITE" id="PS51747">
    <property type="entry name" value="CYT_DCMP_DEAMINASES_2"/>
    <property type="match status" value="1"/>
</dbReference>
<evidence type="ECO:0000256" key="10">
    <source>
        <dbReference type="ARBA" id="ARBA00023002"/>
    </source>
</evidence>
<comment type="caution">
    <text evidence="17">The sequence shown here is derived from an EMBL/GenBank/DDBJ whole genome shotgun (WGS) entry which is preliminary data.</text>
</comment>
<feature type="binding site" evidence="14">
    <location>
        <position position="194"/>
    </location>
    <ligand>
        <name>NADP(+)</name>
        <dbReference type="ChEBI" id="CHEBI:58349"/>
    </ligand>
</feature>
<accession>A0A363UL56</accession>
<evidence type="ECO:0000256" key="7">
    <source>
        <dbReference type="ARBA" id="ARBA00022723"/>
    </source>
</evidence>
<dbReference type="EC" id="3.5.4.26" evidence="12"/>
<feature type="binding site" evidence="15">
    <location>
        <position position="78"/>
    </location>
    <ligand>
        <name>Zn(2+)</name>
        <dbReference type="ChEBI" id="CHEBI:29105"/>
        <note>catalytic</note>
    </ligand>
</feature>
<dbReference type="EMBL" id="QEQK01000006">
    <property type="protein sequence ID" value="PWN56162.1"/>
    <property type="molecule type" value="Genomic_DNA"/>
</dbReference>
<keyword evidence="6 12" id="KW-0686">Riboflavin biosynthesis</keyword>
<comment type="similarity">
    <text evidence="5 12">In the C-terminal section; belongs to the HTP reductase family.</text>
</comment>
<comment type="catalytic activity">
    <reaction evidence="12">
        <text>5-amino-6-(5-phospho-D-ribitylamino)uracil + NADP(+) = 5-amino-6-(5-phospho-D-ribosylamino)uracil + NADPH + H(+)</text>
        <dbReference type="Rhea" id="RHEA:17845"/>
        <dbReference type="ChEBI" id="CHEBI:15378"/>
        <dbReference type="ChEBI" id="CHEBI:57783"/>
        <dbReference type="ChEBI" id="CHEBI:58349"/>
        <dbReference type="ChEBI" id="CHEBI:58421"/>
        <dbReference type="ChEBI" id="CHEBI:58453"/>
        <dbReference type="EC" id="1.1.1.193"/>
    </reaction>
</comment>
<keyword evidence="7 12" id="KW-0479">Metal-binding</keyword>
<sequence>MALAIQHADVGRYTAHPNPRVGCVLVQGDQCVGAGGHRAAGEPHAERMALAAAGSQAAGATAYVTLEPCSHFGRTPPCVDGLIEAGVSRVVYACEDPNPRTRGRARGRLEQAGIGVTTGVLAEAARRLNPGFFQRFDAGRPWVRLKLAMSLDGRTAMASGESQWITGEAARLDVHRMRAEASAIATGVETVLADNPRLTARGIDTDRQPTRVVFDSRYRTPADAAVCAGDAPVLLLGAAGAHAAAAYPEHVECLAVPGEGEQVDLGHALQMLAGRDVHELFVECGATLAGALVAANLVDELVIYMAPRLLGNGARGLVELPGLEHLAQTPMLEIVDVRKLGADWRMIARPVMPAQAHPKACSPV</sequence>
<dbReference type="PIRSF" id="PIRSF006769">
    <property type="entry name" value="RibD"/>
    <property type="match status" value="1"/>
</dbReference>
<comment type="cofactor">
    <cofactor evidence="12 15">
        <name>Zn(2+)</name>
        <dbReference type="ChEBI" id="CHEBI:29105"/>
    </cofactor>
    <text evidence="12 15">Binds 1 zinc ion.</text>
</comment>
<dbReference type="PANTHER" id="PTHR38011">
    <property type="entry name" value="DIHYDROFOLATE REDUCTASE FAMILY PROTEIN (AFU_ORTHOLOGUE AFUA_8G06820)"/>
    <property type="match status" value="1"/>
</dbReference>
<dbReference type="PANTHER" id="PTHR38011:SF7">
    <property type="entry name" value="2,5-DIAMINO-6-RIBOSYLAMINO-4(3H)-PYRIMIDINONE 5'-PHOSPHATE REDUCTASE"/>
    <property type="match status" value="1"/>
</dbReference>
<dbReference type="GO" id="GO:0009231">
    <property type="term" value="P:riboflavin biosynthetic process"/>
    <property type="evidence" value="ECO:0007669"/>
    <property type="project" value="UniProtKB-UniPathway"/>
</dbReference>